<dbReference type="AlphaFoldDB" id="A0A8H3FIA9"/>
<dbReference type="GO" id="GO:0006487">
    <property type="term" value="P:protein N-linked glycosylation"/>
    <property type="evidence" value="ECO:0007669"/>
    <property type="project" value="TreeGrafter"/>
</dbReference>
<keyword evidence="2" id="KW-0472">Membrane</keyword>
<dbReference type="OrthoDB" id="2392789at2759"/>
<evidence type="ECO:0000313" key="3">
    <source>
        <dbReference type="EMBL" id="CAF9923312.1"/>
    </source>
</evidence>
<proteinExistence type="predicted"/>
<keyword evidence="4" id="KW-1185">Reference proteome</keyword>
<reference evidence="3" key="1">
    <citation type="submission" date="2021-03" db="EMBL/GenBank/DDBJ databases">
        <authorList>
            <person name="Tagirdzhanova G."/>
        </authorList>
    </citation>
    <scope>NUCLEOTIDE SEQUENCE</scope>
</reference>
<feature type="compositionally biased region" description="Low complexity" evidence="1">
    <location>
        <begin position="15"/>
        <end position="27"/>
    </location>
</feature>
<dbReference type="PANTHER" id="PTHR13132">
    <property type="entry name" value="ALPHA- 1,6 -FUCOSYLTRANSFERASE"/>
    <property type="match status" value="1"/>
</dbReference>
<dbReference type="Gene3D" id="3.40.50.11350">
    <property type="match status" value="1"/>
</dbReference>
<accession>A0A8H3FIA9</accession>
<keyword evidence="2" id="KW-0812">Transmembrane</keyword>
<sequence length="573" mass="64309">MGFKGIPKFNMRKLSWASSSSSSLSESNNPLIDPEKQNYTDSPPSSPTLIPVDNQPSQPRKSLFSRCIQLLVWSLIGAFIFWAVGSLVYSAKKFETHLLALKNHNGETEVVHWFKQPEESTAVFFADADLNNRWTVSVPRTETFPLSPQKLAHICIQSHKMHHQLHMDDEHIGHPSYYQADPDYMQVSEAVSSGMLPAGFPSHITSVVEGVRNESHNGSPDNTDEETDICKRSLTFVMQSADAGFGPTLMSLWLAYGMAVYEKRAFFIDDRNWAYGSWSTFFAPPPSPSCKPAPEIERVPCPHQADHLVVSTATSTWTFGHGFEDEFEDPRKMEVQRQINIFRMMREGYEALFHLASDDAAYLDQRLHELNSTIRPGLSVGLHMRHGDKHPYTQQFSKTYIPPEQYVIAANHELFAAFNPNTTANEAEADSKIAASRMILASDDAEAYTYWSEDEILRAQDRIVLSTPSQNNITGTVATVPLPFEGGFFARNFTQIKGSASWFSTDPALDYRALLGRSYLLDLAVLGNSDRVVCTVNSIGCRLLAVIMGWEDAIAQKHWINVDGAWEWAGVVW</sequence>
<feature type="region of interest" description="Disordered" evidence="1">
    <location>
        <begin position="15"/>
        <end position="59"/>
    </location>
</feature>
<name>A0A8H3FIA9_9LECA</name>
<evidence type="ECO:0000256" key="2">
    <source>
        <dbReference type="SAM" id="Phobius"/>
    </source>
</evidence>
<dbReference type="EMBL" id="CAJPDQ010000019">
    <property type="protein sequence ID" value="CAF9923312.1"/>
    <property type="molecule type" value="Genomic_DNA"/>
</dbReference>
<evidence type="ECO:0000256" key="1">
    <source>
        <dbReference type="SAM" id="MobiDB-lite"/>
    </source>
</evidence>
<dbReference type="GO" id="GO:0046921">
    <property type="term" value="F:alpha-(1-&gt;6)-fucosyltransferase activity"/>
    <property type="evidence" value="ECO:0007669"/>
    <property type="project" value="TreeGrafter"/>
</dbReference>
<protein>
    <submittedName>
        <fullName evidence="3">Uncharacterized protein</fullName>
    </submittedName>
</protein>
<evidence type="ECO:0000313" key="4">
    <source>
        <dbReference type="Proteomes" id="UP000664169"/>
    </source>
</evidence>
<dbReference type="PANTHER" id="PTHR13132:SF29">
    <property type="entry name" value="ALPHA-(1,6)-FUCOSYLTRANSFERASE"/>
    <property type="match status" value="1"/>
</dbReference>
<gene>
    <name evidence="3" type="ORF">GOMPHAMPRED_002805</name>
</gene>
<keyword evidence="2" id="KW-1133">Transmembrane helix</keyword>
<comment type="caution">
    <text evidence="3">The sequence shown here is derived from an EMBL/GenBank/DDBJ whole genome shotgun (WGS) entry which is preliminary data.</text>
</comment>
<organism evidence="3 4">
    <name type="scientific">Gomphillus americanus</name>
    <dbReference type="NCBI Taxonomy" id="1940652"/>
    <lineage>
        <taxon>Eukaryota</taxon>
        <taxon>Fungi</taxon>
        <taxon>Dikarya</taxon>
        <taxon>Ascomycota</taxon>
        <taxon>Pezizomycotina</taxon>
        <taxon>Lecanoromycetes</taxon>
        <taxon>OSLEUM clade</taxon>
        <taxon>Ostropomycetidae</taxon>
        <taxon>Ostropales</taxon>
        <taxon>Graphidaceae</taxon>
        <taxon>Gomphilloideae</taxon>
        <taxon>Gomphillus</taxon>
    </lineage>
</organism>
<dbReference type="Proteomes" id="UP000664169">
    <property type="component" value="Unassembled WGS sequence"/>
</dbReference>
<feature type="transmembrane region" description="Helical" evidence="2">
    <location>
        <begin position="70"/>
        <end position="89"/>
    </location>
</feature>